<gene>
    <name evidence="1" type="ORF">G6M46_05180</name>
</gene>
<evidence type="ECO:0000313" key="1">
    <source>
        <dbReference type="EMBL" id="NTC27552.1"/>
    </source>
</evidence>
<dbReference type="AlphaFoldDB" id="A0AA44J855"/>
<protein>
    <submittedName>
        <fullName evidence="1">Uncharacterized protein</fullName>
    </submittedName>
</protein>
<name>A0AA44J855_AGRTU</name>
<sequence>MGEPLAIPLFWAAIFSNNGGREKGNKGKLWGQTEVSCRFFYAPASVMPDFRRASARRKESLQLKGLGWLVLG</sequence>
<accession>A0AA44J855</accession>
<dbReference type="RefSeq" id="WP_173739260.1">
    <property type="nucleotide sequence ID" value="NZ_CP123839.1"/>
</dbReference>
<proteinExistence type="predicted"/>
<organism evidence="1 2">
    <name type="scientific">Agrobacterium tumefaciens</name>
    <dbReference type="NCBI Taxonomy" id="358"/>
    <lineage>
        <taxon>Bacteria</taxon>
        <taxon>Pseudomonadati</taxon>
        <taxon>Pseudomonadota</taxon>
        <taxon>Alphaproteobacteria</taxon>
        <taxon>Hyphomicrobiales</taxon>
        <taxon>Rhizobiaceae</taxon>
        <taxon>Rhizobium/Agrobacterium group</taxon>
        <taxon>Agrobacterium</taxon>
        <taxon>Agrobacterium tumefaciens complex</taxon>
    </lineage>
</organism>
<comment type="caution">
    <text evidence="1">The sequence shown here is derived from an EMBL/GenBank/DDBJ whole genome shotgun (WGS) entry which is preliminary data.</text>
</comment>
<reference evidence="1" key="1">
    <citation type="journal article" date="2020" name="Science">
        <title>Unexpected conservation and global transmission of agrobacterial virulence plasmids.</title>
        <authorList>
            <person name="Weisberg A.J."/>
            <person name="Davis E.W. 2nd"/>
            <person name="Tabima J."/>
            <person name="Belcher M.S."/>
            <person name="Miller M."/>
            <person name="Kuo C.H."/>
            <person name="Loper J.E."/>
            <person name="Grunwald N.J."/>
            <person name="Putnam M.L."/>
            <person name="Chang J.H."/>
        </authorList>
    </citation>
    <scope>NUCLEOTIDE SEQUENCE</scope>
    <source>
        <strain evidence="1">17-1853-1a</strain>
    </source>
</reference>
<dbReference type="EMBL" id="JAAMAY010000006">
    <property type="protein sequence ID" value="NTC27552.1"/>
    <property type="molecule type" value="Genomic_DNA"/>
</dbReference>
<evidence type="ECO:0000313" key="2">
    <source>
        <dbReference type="Proteomes" id="UP000702952"/>
    </source>
</evidence>
<dbReference type="Proteomes" id="UP000702952">
    <property type="component" value="Unassembled WGS sequence"/>
</dbReference>